<feature type="compositionally biased region" description="Polar residues" evidence="2">
    <location>
        <begin position="1302"/>
        <end position="1315"/>
    </location>
</feature>
<feature type="region of interest" description="Disordered" evidence="2">
    <location>
        <begin position="1583"/>
        <end position="1611"/>
    </location>
</feature>
<feature type="compositionally biased region" description="Low complexity" evidence="2">
    <location>
        <begin position="650"/>
        <end position="660"/>
    </location>
</feature>
<feature type="compositionally biased region" description="Polar residues" evidence="2">
    <location>
        <begin position="1193"/>
        <end position="1207"/>
    </location>
</feature>
<evidence type="ECO:0000259" key="3">
    <source>
        <dbReference type="PROSITE" id="PS50085"/>
    </source>
</evidence>
<feature type="compositionally biased region" description="Basic and acidic residues" evidence="2">
    <location>
        <begin position="1905"/>
        <end position="1914"/>
    </location>
</feature>
<evidence type="ECO:0000256" key="1">
    <source>
        <dbReference type="ARBA" id="ARBA00022468"/>
    </source>
</evidence>
<feature type="compositionally biased region" description="Low complexity" evidence="2">
    <location>
        <begin position="1704"/>
        <end position="1713"/>
    </location>
</feature>
<feature type="compositionally biased region" description="Low complexity" evidence="2">
    <location>
        <begin position="1816"/>
        <end position="1837"/>
    </location>
</feature>
<sequence length="2240" mass="244267">MLASSSSGSHTPPPTRAGGVLKRLRQILWEGVGRDAPVVEESSAPPRAEPAASTATTPQPPHTAAGTSRPAPTRQSTNTAAVGVVGPPTLHHEHLLKEALKRMSKHSPLQTRLALVNEVCEYSRSYSIDDVLTVWGTVKDLVGEDQPSYVRKLGYEIMHALIDGQYDRLGSLRMEFFAVIQRNKHNFVARLKNLVALTKNGHNIAPFENDICQLLLTWLERGKGAYSHEIIAFAAKVVKYNPYALPEAPKTAFICHVCAICNTSTEVKLVESCLNFFDILVRYSHIPEQSLVEFINALCRTLNIEACCQRSWQLMTNVLKSPCGHQGVIALCATLDNPDNVHVVNLLRGAVFYLSMASWGSYRISTLHVTRSAVLPYLLRVEWDVILRIIRNLLPYLVGHEDNEQYSLIPVVREILEVIHELHKNFQFMGPTEALIELLEDFSAYCRHDTVTHLITEKQVLREHRAPIQVKALSVLEHIFTDFHVLYGDEIISVILPVFDAIYASGTVALTRSVYRRGLDFLVHAASVTKSNKFFAVADVMEKASRCKKDGLRYDAIAGLIRLFVKKFTQKRHAHTLHLLDVMLKLAKERHPTLRAKVIVFLLSFRASSRYLMQLSLHRYVKPEQQQQPDDNTTNTKDAAAAIAGGGGESLSSGKSGTTGEPKRKKGFTSPLTSPRGKKEAAVKDNEENSVAGTSAKDPAAANRPSSPPPHDPRKKESVGLLAVGPLLDTLISALQIEPVYEIFVVVARGLMEMLKNYYILRAADVCSLASVLCKLLRSGTFGACVDPTVRKDSAVRGRLLEMGYELLIMLVGYQSQLKPKYREYLISCLCEGLTSNLSSIPPHSALAVQRICINGLSIGLSEVPESMTQRISAIVGDMHKVCERNLGPKRHLQMPEKSELARHVLEFFSFLLDAPSILSALKDDDRQRLFLTLMLLTDQTEFAPHVSNHAYIVWADFFMASPVHLRLGYYRMGANYLVQRLVMDNTQASGAAKVSAGDSNYLLMATLDLFAQSVFGNCDNTPLPPPEDSFLFENAQVRNWAQGNCIIKMRVGKMGWVEVVVRRPAGSQRWIMQIQNVIHQVAAPVNTLKVDEQLKKCIEEAPWMFTHLQAGDSLLHDRQTKLIPERTVSDIGARGRPLLHREASRAVLTESRELQMRPREEAPPVVMLAKRSRSAPLLRRGSSARLDEADDTTTAGDSSSIGNLPPTTTGASAATTGQTDPMLGLMLDIGHAMGSAELDSPNSARADAEAEPAKPASRESSFAAEERPKRDRSVSEKITASGAVKEGAQARADAAAGFTARQHSIPCTAQPSTAENEEKGEEEVPPASPPRASADAPTGEAHGVASGSSSSGEIVTSPPRKWTDPSTDEVHAAPAAPATTPITATTAAAAAVEGQGAGAEVPTTPLLAVDPARRGEPRGKEKIEHWRKKFISKVGPHHGVRVVLPPHADEGVEPDGADIPRRRSFSEIAHEDANANLHKAPTPLSASCAKRMHRRHASTVEFSLSVFYPPLPSYEGSEEEKSPPLFVPPRHGGDALLWKRGRCVSYEHVDLTNQKLSIEGQMLLHAVSSSPKSLEEPALLMRASPPTANDPDHSAEASATDHPPVIGDIEKEDLGGAQAPAAPKAAPDAGLLALPAPTAAAGMLHHQPLAVPPPPPPSLTRVVSLELDAYTPPAAGQQPEDDLTGLSLVQEVRTLLPPEFDISPSSSLDSSSAPTTPQRSSVVAAASPMTEPVSPPSLPPAAASSSMTIVTDHHHGSEPTGGSTASTPNASRATTDAQQQPTSTSERQPSSSTEVEAVELLQDSGETAVTAHKSPPAAEAAEPKAEVVGAASSVAGTSDHHKGGLAVDDQHHHHKQLKEPKNKGGSIRKEKDELMLLGNGLISPSSSGMMLRAREPDEKEADEADARAPELERGSPSPSFFMPPRPPAERHTGAGGDFTPPRPTSTGDEPPSGARKERRTSLLHNLFSGYAKPFKIPSTLFDIHPSFVFSQMKNIPFIEDSPPKELKSGDEALTRALSILDRTPTTVCAKVGIIYVGEHQETEEQILGNTAGSPRYFSLLNRLGDKIRLKDTAMYAGGLDTREDSDGHYTIHWRSVSTQVVYHVVTMIPNQLHLYRNYQNKKRHIGNDNVNIVYSDSPKEFKQDTIQGQFNFVHIVVHPLKEGFYRVEVKKKPQVPSFGPITSVQIVSERAMPTLVRQVALSANLAACLVQDPHLQRYSNLEERLRQLRKVAERFAKPE</sequence>
<evidence type="ECO:0000256" key="2">
    <source>
        <dbReference type="SAM" id="MobiDB-lite"/>
    </source>
</evidence>
<organism evidence="4 5">
    <name type="scientific">Acanthamoeba castellanii (strain ATCC 30010 / Neff)</name>
    <dbReference type="NCBI Taxonomy" id="1257118"/>
    <lineage>
        <taxon>Eukaryota</taxon>
        <taxon>Amoebozoa</taxon>
        <taxon>Discosea</taxon>
        <taxon>Longamoebia</taxon>
        <taxon>Centramoebida</taxon>
        <taxon>Acanthamoebidae</taxon>
        <taxon>Acanthamoeba</taxon>
    </lineage>
</organism>
<dbReference type="InterPro" id="IPR035974">
    <property type="entry name" value="Rap/Ran-GAP_sf"/>
</dbReference>
<dbReference type="RefSeq" id="XP_004339434.1">
    <property type="nucleotide sequence ID" value="XM_004339386.1"/>
</dbReference>
<dbReference type="SUPFAM" id="SSF111347">
    <property type="entry name" value="Rap/Ran-GAP"/>
    <property type="match status" value="1"/>
</dbReference>
<dbReference type="PANTHER" id="PTHR10063">
    <property type="entry name" value="TUBERIN"/>
    <property type="match status" value="1"/>
</dbReference>
<dbReference type="EMBL" id="KB007974">
    <property type="protein sequence ID" value="ELR17421.1"/>
    <property type="molecule type" value="Genomic_DNA"/>
</dbReference>
<dbReference type="InterPro" id="IPR000331">
    <property type="entry name" value="Rap/Ran_GAP_dom"/>
</dbReference>
<feature type="compositionally biased region" description="Low complexity" evidence="2">
    <location>
        <begin position="1208"/>
        <end position="1220"/>
    </location>
</feature>
<dbReference type="InterPro" id="IPR027107">
    <property type="entry name" value="Tuberin/Ral-act_asu"/>
</dbReference>
<feature type="region of interest" description="Disordered" evidence="2">
    <location>
        <begin position="1699"/>
        <end position="1869"/>
    </location>
</feature>
<dbReference type="PANTHER" id="PTHR10063:SF0">
    <property type="entry name" value="TUBERIN"/>
    <property type="match status" value="1"/>
</dbReference>
<dbReference type="Proteomes" id="UP000011083">
    <property type="component" value="Unassembled WGS sequence"/>
</dbReference>
<dbReference type="GeneID" id="14917819"/>
<feature type="compositionally biased region" description="Basic and acidic residues" evidence="2">
    <location>
        <begin position="677"/>
        <end position="687"/>
    </location>
</feature>
<dbReference type="SUPFAM" id="SSF48371">
    <property type="entry name" value="ARM repeat"/>
    <property type="match status" value="1"/>
</dbReference>
<feature type="compositionally biased region" description="Basic and acidic residues" evidence="2">
    <location>
        <begin position="1265"/>
        <end position="1276"/>
    </location>
</feature>
<feature type="compositionally biased region" description="Basic and acidic residues" evidence="2">
    <location>
        <begin position="1154"/>
        <end position="1163"/>
    </location>
</feature>
<dbReference type="Gene3D" id="3.40.50.11210">
    <property type="entry name" value="Rap/Ran-GAP"/>
    <property type="match status" value="1"/>
</dbReference>
<feature type="region of interest" description="Disordered" evidence="2">
    <location>
        <begin position="1154"/>
        <end position="1220"/>
    </location>
</feature>
<reference evidence="4 5" key="1">
    <citation type="journal article" date="2013" name="Genome Biol.">
        <title>Genome of Acanthamoeba castellanii highlights extensive lateral gene transfer and early evolution of tyrosine kinase signaling.</title>
        <authorList>
            <person name="Clarke M."/>
            <person name="Lohan A.J."/>
            <person name="Liu B."/>
            <person name="Lagkouvardos I."/>
            <person name="Roy S."/>
            <person name="Zafar N."/>
            <person name="Bertelli C."/>
            <person name="Schilde C."/>
            <person name="Kianianmomeni A."/>
            <person name="Burglin T.R."/>
            <person name="Frech C."/>
            <person name="Turcotte B."/>
            <person name="Kopec K.O."/>
            <person name="Synnott J.M."/>
            <person name="Choo C."/>
            <person name="Paponov I."/>
            <person name="Finkler A."/>
            <person name="Soon Heng Tan C."/>
            <person name="Hutchins A.P."/>
            <person name="Weinmeier T."/>
            <person name="Rattei T."/>
            <person name="Chu J.S."/>
            <person name="Gimenez G."/>
            <person name="Irimia M."/>
            <person name="Rigden D.J."/>
            <person name="Fitzpatrick D.A."/>
            <person name="Lorenzo-Morales J."/>
            <person name="Bateman A."/>
            <person name="Chiu C.H."/>
            <person name="Tang P."/>
            <person name="Hegemann P."/>
            <person name="Fromm H."/>
            <person name="Raoult D."/>
            <person name="Greub G."/>
            <person name="Miranda-Saavedra D."/>
            <person name="Chen N."/>
            <person name="Nash P."/>
            <person name="Ginger M.L."/>
            <person name="Horn M."/>
            <person name="Schaap P."/>
            <person name="Caler L."/>
            <person name="Loftus B."/>
        </authorList>
    </citation>
    <scope>NUCLEOTIDE SEQUENCE [LARGE SCALE GENOMIC DNA]</scope>
    <source>
        <strain evidence="4 5">Neff</strain>
    </source>
</reference>
<protein>
    <submittedName>
        <fullName evidence="4">Rap/ranGAP protein, putative</fullName>
    </submittedName>
</protein>
<dbReference type="GO" id="GO:0051056">
    <property type="term" value="P:regulation of small GTPase mediated signal transduction"/>
    <property type="evidence" value="ECO:0007669"/>
    <property type="project" value="InterPro"/>
</dbReference>
<evidence type="ECO:0000313" key="4">
    <source>
        <dbReference type="EMBL" id="ELR17421.1"/>
    </source>
</evidence>
<feature type="domain" description="Rap-GAP" evidence="3">
    <location>
        <begin position="2018"/>
        <end position="2240"/>
    </location>
</feature>
<proteinExistence type="predicted"/>
<keyword evidence="1" id="KW-0343">GTPase activation</keyword>
<feature type="compositionally biased region" description="Basic and acidic residues" evidence="2">
    <location>
        <begin position="1858"/>
        <end position="1869"/>
    </location>
</feature>
<dbReference type="FunFam" id="3.40.50.11210:FF:000001">
    <property type="entry name" value="Ral GTPase-activating protein subunit alpha-1 isoform 1"/>
    <property type="match status" value="1"/>
</dbReference>
<accession>L8GZ88</accession>
<feature type="region of interest" description="Disordered" evidence="2">
    <location>
        <begin position="644"/>
        <end position="717"/>
    </location>
</feature>
<feature type="compositionally biased region" description="Low complexity" evidence="2">
    <location>
        <begin position="44"/>
        <end position="67"/>
    </location>
</feature>
<dbReference type="OrthoDB" id="19311at2759"/>
<dbReference type="GO" id="GO:0005096">
    <property type="term" value="F:GTPase activator activity"/>
    <property type="evidence" value="ECO:0007669"/>
    <property type="project" value="UniProtKB-KW"/>
</dbReference>
<dbReference type="KEGG" id="acan:ACA1_061610"/>
<feature type="region of interest" description="Disordered" evidence="2">
    <location>
        <begin position="1"/>
        <end position="22"/>
    </location>
</feature>
<feature type="region of interest" description="Disordered" evidence="2">
    <location>
        <begin position="1236"/>
        <end position="1403"/>
    </location>
</feature>
<feature type="compositionally biased region" description="Low complexity" evidence="2">
    <location>
        <begin position="1373"/>
        <end position="1392"/>
    </location>
</feature>
<feature type="region of interest" description="Disordered" evidence="2">
    <location>
        <begin position="1881"/>
        <end position="1959"/>
    </location>
</feature>
<dbReference type="PROSITE" id="PS50085">
    <property type="entry name" value="RAPGAP"/>
    <property type="match status" value="1"/>
</dbReference>
<feature type="compositionally biased region" description="Polar residues" evidence="2">
    <location>
        <begin position="1761"/>
        <end position="1795"/>
    </location>
</feature>
<name>L8GZ88_ACACF</name>
<dbReference type="Pfam" id="PF11864">
    <property type="entry name" value="DUF3384"/>
    <property type="match status" value="1"/>
</dbReference>
<dbReference type="InterPro" id="IPR016024">
    <property type="entry name" value="ARM-type_fold"/>
</dbReference>
<dbReference type="VEuPathDB" id="AmoebaDB:ACA1_061610"/>
<dbReference type="InterPro" id="IPR018515">
    <property type="entry name" value="Tuberin-type_domain"/>
</dbReference>
<dbReference type="STRING" id="1257118.L8GZ88"/>
<evidence type="ECO:0000313" key="5">
    <source>
        <dbReference type="Proteomes" id="UP000011083"/>
    </source>
</evidence>
<dbReference type="OMA" id="IRWFTSC"/>
<dbReference type="GO" id="GO:0005634">
    <property type="term" value="C:nucleus"/>
    <property type="evidence" value="ECO:0007669"/>
    <property type="project" value="InterPro"/>
</dbReference>
<keyword evidence="5" id="KW-1185">Reference proteome</keyword>
<gene>
    <name evidence="4" type="ORF">ACA1_061610</name>
</gene>
<dbReference type="Pfam" id="PF02145">
    <property type="entry name" value="Rap_GAP"/>
    <property type="match status" value="1"/>
</dbReference>
<dbReference type="Pfam" id="PF03542">
    <property type="entry name" value="Tuberin"/>
    <property type="match status" value="1"/>
</dbReference>
<dbReference type="GO" id="GO:0005737">
    <property type="term" value="C:cytoplasm"/>
    <property type="evidence" value="ECO:0007669"/>
    <property type="project" value="TreeGrafter"/>
</dbReference>
<feature type="region of interest" description="Disordered" evidence="2">
    <location>
        <begin position="34"/>
        <end position="88"/>
    </location>
</feature>
<dbReference type="InterPro" id="IPR024584">
    <property type="entry name" value="Tuberin_N"/>
</dbReference>
<feature type="compositionally biased region" description="Low complexity" evidence="2">
    <location>
        <begin position="1290"/>
        <end position="1301"/>
    </location>
</feature>